<dbReference type="Pfam" id="PF18758">
    <property type="entry name" value="KDZ"/>
    <property type="match status" value="1"/>
</dbReference>
<reference evidence="2" key="1">
    <citation type="journal article" date="2014" name="Proc. Natl. Acad. Sci. U.S.A.">
        <title>Extensive sampling of basidiomycete genomes demonstrates inadequacy of the white-rot/brown-rot paradigm for wood decay fungi.</title>
        <authorList>
            <person name="Riley R."/>
            <person name="Salamov A.A."/>
            <person name="Brown D.W."/>
            <person name="Nagy L.G."/>
            <person name="Floudas D."/>
            <person name="Held B.W."/>
            <person name="Levasseur A."/>
            <person name="Lombard V."/>
            <person name="Morin E."/>
            <person name="Otillar R."/>
            <person name="Lindquist E.A."/>
            <person name="Sun H."/>
            <person name="LaButti K.M."/>
            <person name="Schmutz J."/>
            <person name="Jabbour D."/>
            <person name="Luo H."/>
            <person name="Baker S.E."/>
            <person name="Pisabarro A.G."/>
            <person name="Walton J.D."/>
            <person name="Blanchette R.A."/>
            <person name="Henrissat B."/>
            <person name="Martin F."/>
            <person name="Cullen D."/>
            <person name="Hibbett D.S."/>
            <person name="Grigoriev I.V."/>
        </authorList>
    </citation>
    <scope>NUCLEOTIDE SEQUENCE [LARGE SCALE GENOMIC DNA]</scope>
    <source>
        <strain evidence="2">FD-172 SS1</strain>
    </source>
</reference>
<evidence type="ECO:0000313" key="1">
    <source>
        <dbReference type="EMBL" id="KDQ15239.1"/>
    </source>
</evidence>
<dbReference type="HOGENOM" id="CLU_003703_5_0_1"/>
<dbReference type="OrthoDB" id="3235114at2759"/>
<dbReference type="InterPro" id="IPR040521">
    <property type="entry name" value="KDZ"/>
</dbReference>
<dbReference type="InParanoid" id="A0A067MI71"/>
<dbReference type="Proteomes" id="UP000027195">
    <property type="component" value="Unassembled WGS sequence"/>
</dbReference>
<gene>
    <name evidence="1" type="ORF">BOTBODRAFT_108942</name>
</gene>
<accession>A0A067MI71</accession>
<organism evidence="1 2">
    <name type="scientific">Botryobasidium botryosum (strain FD-172 SS1)</name>
    <dbReference type="NCBI Taxonomy" id="930990"/>
    <lineage>
        <taxon>Eukaryota</taxon>
        <taxon>Fungi</taxon>
        <taxon>Dikarya</taxon>
        <taxon>Basidiomycota</taxon>
        <taxon>Agaricomycotina</taxon>
        <taxon>Agaricomycetes</taxon>
        <taxon>Cantharellales</taxon>
        <taxon>Botryobasidiaceae</taxon>
        <taxon>Botryobasidium</taxon>
    </lineage>
</organism>
<dbReference type="EMBL" id="KL198033">
    <property type="protein sequence ID" value="KDQ15239.1"/>
    <property type="molecule type" value="Genomic_DNA"/>
</dbReference>
<proteinExistence type="predicted"/>
<protein>
    <submittedName>
        <fullName evidence="1">Uncharacterized protein</fullName>
    </submittedName>
</protein>
<dbReference type="AlphaFoldDB" id="A0A067MI71"/>
<evidence type="ECO:0000313" key="2">
    <source>
        <dbReference type="Proteomes" id="UP000027195"/>
    </source>
</evidence>
<name>A0A067MI71_BOTB1</name>
<sequence>MCPACPQPGINYFPDAEHSGPEYIHTLFLAVDGNFRLQLKKKLRDLHDFHLHDGQAYFRNEEEYKHYLSTVKESKQVSHHAMYINAVVTGVVAVYCARHGMFRPDSIVDLEKGEKYINSDYALSGALAGTDDIPHIVVSYDVACQYVKHFRKRFEAQFPDIKDYDRFEFLIPKMHLYAHKDDCHYRYSFNYTKGCGRTDGEAPERAQRACDIHPRNEWRPSS</sequence>
<dbReference type="STRING" id="930990.A0A067MI71"/>
<keyword evidence="2" id="KW-1185">Reference proteome</keyword>